<organism evidence="1 2">
    <name type="scientific">Araneus ventricosus</name>
    <name type="common">Orbweaver spider</name>
    <name type="synonym">Epeira ventricosa</name>
    <dbReference type="NCBI Taxonomy" id="182803"/>
    <lineage>
        <taxon>Eukaryota</taxon>
        <taxon>Metazoa</taxon>
        <taxon>Ecdysozoa</taxon>
        <taxon>Arthropoda</taxon>
        <taxon>Chelicerata</taxon>
        <taxon>Arachnida</taxon>
        <taxon>Araneae</taxon>
        <taxon>Araneomorphae</taxon>
        <taxon>Entelegynae</taxon>
        <taxon>Araneoidea</taxon>
        <taxon>Araneidae</taxon>
        <taxon>Araneus</taxon>
    </lineage>
</organism>
<gene>
    <name evidence="1" type="ORF">AVEN_147053_1</name>
</gene>
<dbReference type="Proteomes" id="UP000499080">
    <property type="component" value="Unassembled WGS sequence"/>
</dbReference>
<accession>A0A4Y2R7P7</accession>
<protein>
    <submittedName>
        <fullName evidence="1">Uncharacterized protein</fullName>
    </submittedName>
</protein>
<evidence type="ECO:0000313" key="2">
    <source>
        <dbReference type="Proteomes" id="UP000499080"/>
    </source>
</evidence>
<keyword evidence="2" id="KW-1185">Reference proteome</keyword>
<dbReference type="AlphaFoldDB" id="A0A4Y2R7P7"/>
<dbReference type="OrthoDB" id="6407346at2759"/>
<dbReference type="EMBL" id="BGPR01016084">
    <property type="protein sequence ID" value="GBN71782.1"/>
    <property type="molecule type" value="Genomic_DNA"/>
</dbReference>
<evidence type="ECO:0000313" key="1">
    <source>
        <dbReference type="EMBL" id="GBN71782.1"/>
    </source>
</evidence>
<name>A0A4Y2R7P7_ARAVE</name>
<sequence length="100" mass="11026">MEDNLPFQLLGTATLFSKFSTFLSNISSYLSCNDEPSRDLIISFFAAEKGRRSRTQDIYPSAAARTHPLPPRTIQRGHCPVSMATACSSALPNIPFNLFA</sequence>
<comment type="caution">
    <text evidence="1">The sequence shown here is derived from an EMBL/GenBank/DDBJ whole genome shotgun (WGS) entry which is preliminary data.</text>
</comment>
<proteinExistence type="predicted"/>
<reference evidence="1 2" key="1">
    <citation type="journal article" date="2019" name="Sci. Rep.">
        <title>Orb-weaving spider Araneus ventricosus genome elucidates the spidroin gene catalogue.</title>
        <authorList>
            <person name="Kono N."/>
            <person name="Nakamura H."/>
            <person name="Ohtoshi R."/>
            <person name="Moran D.A.P."/>
            <person name="Shinohara A."/>
            <person name="Yoshida Y."/>
            <person name="Fujiwara M."/>
            <person name="Mori M."/>
            <person name="Tomita M."/>
            <person name="Arakawa K."/>
        </authorList>
    </citation>
    <scope>NUCLEOTIDE SEQUENCE [LARGE SCALE GENOMIC DNA]</scope>
</reference>